<protein>
    <submittedName>
        <fullName evidence="2">DNA-packaging protein</fullName>
    </submittedName>
</protein>
<accession>A0AB35L8C6</accession>
<dbReference type="EMBL" id="JARVQW010000002">
    <property type="protein sequence ID" value="MDH2304992.1"/>
    <property type="molecule type" value="Genomic_DNA"/>
</dbReference>
<dbReference type="Proteomes" id="UP001162044">
    <property type="component" value="Unassembled WGS sequence"/>
</dbReference>
<dbReference type="Gene3D" id="1.10.132.80">
    <property type="match status" value="1"/>
</dbReference>
<reference evidence="2" key="1">
    <citation type="submission" date="2023-04" db="EMBL/GenBank/DDBJ databases">
        <authorList>
            <person name="Li W."/>
        </authorList>
    </citation>
    <scope>NUCLEOTIDE SEQUENCE</scope>
    <source>
        <strain evidence="2">QITACRE101</strain>
    </source>
</reference>
<evidence type="ECO:0000256" key="1">
    <source>
        <dbReference type="SAM" id="MobiDB-lite"/>
    </source>
</evidence>
<dbReference type="Pfam" id="PF16677">
    <property type="entry name" value="GP3_package"/>
    <property type="match status" value="1"/>
</dbReference>
<feature type="region of interest" description="Disordered" evidence="1">
    <location>
        <begin position="104"/>
        <end position="148"/>
    </location>
</feature>
<reference evidence="2" key="2">
    <citation type="submission" date="2023-10" db="EMBL/GenBank/DDBJ databases">
        <title>Analysis of Resistance Genes of Carbapenem-resistant Providencia rettgeri.</title>
        <authorList>
            <person name="Liu M."/>
        </authorList>
    </citation>
    <scope>NUCLEOTIDE SEQUENCE</scope>
    <source>
        <strain evidence="2">QITACRE101</strain>
    </source>
</reference>
<feature type="compositionally biased region" description="Basic and acidic residues" evidence="1">
    <location>
        <begin position="104"/>
        <end position="113"/>
    </location>
</feature>
<comment type="caution">
    <text evidence="2">The sequence shown here is derived from an EMBL/GenBank/DDBJ whole genome shotgun (WGS) entry which is preliminary data.</text>
</comment>
<sequence>MGQQSNQVGCPSKLTDDLIAKAKEYLYGGYESLGDVVPSVAGLACYLEISRKSAYNYSEQSEEFLHIVEGILSLQENKLINGGLKGDFNASIAKLMLAKHGYSEKQEVDHKSSDNSMTPKGLNDFYADIGKAKPQSSAEGVLDDSGEE</sequence>
<evidence type="ECO:0000313" key="2">
    <source>
        <dbReference type="EMBL" id="MDH2304992.1"/>
    </source>
</evidence>
<gene>
    <name evidence="2" type="ORF">QDQ51_06105</name>
</gene>
<proteinExistence type="predicted"/>
<dbReference type="InterPro" id="IPR032066">
    <property type="entry name" value="GP3_package"/>
</dbReference>
<name>A0AB35L8C6_PRORE</name>
<dbReference type="AlphaFoldDB" id="A0AB35L8C6"/>
<organism evidence="2 3">
    <name type="scientific">Providencia rettgeri</name>
    <dbReference type="NCBI Taxonomy" id="587"/>
    <lineage>
        <taxon>Bacteria</taxon>
        <taxon>Pseudomonadati</taxon>
        <taxon>Pseudomonadota</taxon>
        <taxon>Gammaproteobacteria</taxon>
        <taxon>Enterobacterales</taxon>
        <taxon>Morganellaceae</taxon>
        <taxon>Providencia</taxon>
    </lineage>
</organism>
<evidence type="ECO:0000313" key="3">
    <source>
        <dbReference type="Proteomes" id="UP001162044"/>
    </source>
</evidence>
<dbReference type="RefSeq" id="WP_279776560.1">
    <property type="nucleotide sequence ID" value="NZ_JARVQW010000002.1"/>
</dbReference>